<feature type="region of interest" description="Disordered" evidence="1">
    <location>
        <begin position="229"/>
        <end position="254"/>
    </location>
</feature>
<name>A0A0D2J6R3_9CHLO</name>
<dbReference type="RefSeq" id="XP_013894522.1">
    <property type="nucleotide sequence ID" value="XM_014039068.1"/>
</dbReference>
<accession>A0A0D2J6R3</accession>
<feature type="compositionally biased region" description="Gly residues" evidence="1">
    <location>
        <begin position="241"/>
        <end position="254"/>
    </location>
</feature>
<dbReference type="Proteomes" id="UP000054498">
    <property type="component" value="Unassembled WGS sequence"/>
</dbReference>
<evidence type="ECO:0000313" key="2">
    <source>
        <dbReference type="EMBL" id="KIY95502.1"/>
    </source>
</evidence>
<dbReference type="EMBL" id="KK103474">
    <property type="protein sequence ID" value="KIY95502.1"/>
    <property type="molecule type" value="Genomic_DNA"/>
</dbReference>
<dbReference type="AlphaFoldDB" id="A0A0D2J6R3"/>
<organism evidence="2 3">
    <name type="scientific">Monoraphidium neglectum</name>
    <dbReference type="NCBI Taxonomy" id="145388"/>
    <lineage>
        <taxon>Eukaryota</taxon>
        <taxon>Viridiplantae</taxon>
        <taxon>Chlorophyta</taxon>
        <taxon>core chlorophytes</taxon>
        <taxon>Chlorophyceae</taxon>
        <taxon>CS clade</taxon>
        <taxon>Sphaeropleales</taxon>
        <taxon>Selenastraceae</taxon>
        <taxon>Monoraphidium</taxon>
    </lineage>
</organism>
<reference evidence="2 3" key="1">
    <citation type="journal article" date="2013" name="BMC Genomics">
        <title>Reconstruction of the lipid metabolism for the microalga Monoraphidium neglectum from its genome sequence reveals characteristics suitable for biofuel production.</title>
        <authorList>
            <person name="Bogen C."/>
            <person name="Al-Dilaimi A."/>
            <person name="Albersmeier A."/>
            <person name="Wichmann J."/>
            <person name="Grundmann M."/>
            <person name="Rupp O."/>
            <person name="Lauersen K.J."/>
            <person name="Blifernez-Klassen O."/>
            <person name="Kalinowski J."/>
            <person name="Goesmann A."/>
            <person name="Mussgnug J.H."/>
            <person name="Kruse O."/>
        </authorList>
    </citation>
    <scope>NUCLEOTIDE SEQUENCE [LARGE SCALE GENOMIC DNA]</scope>
    <source>
        <strain evidence="2 3">SAG 48.87</strain>
    </source>
</reference>
<sequence>MISSAYVMELAVIGGSGGGPFDHRAATEQQGAGTLGCGARGMRLSRLHVEGWAVLSNVKATYALIKDPNGASVAVPATGNVRGRATEIEIAPDERVALLSCEHRFRSWDAGAHCLSALRLEIEGPGGRRRAALAVGYGQKRFADRAHRVPGHISETDGDLDVVAFPEGLTLAGIAGRAGDSWDQVRLLACPFLPEPAWAPALHRRCPPPFREQTRALLLSLARLSKCGGGGSSHDDKEGGGDGGGGTSGGDGLW</sequence>
<protein>
    <submittedName>
        <fullName evidence="2">Uncharacterized protein</fullName>
    </submittedName>
</protein>
<dbReference type="KEGG" id="mng:MNEG_12461"/>
<proteinExistence type="predicted"/>
<gene>
    <name evidence="2" type="ORF">MNEG_12461</name>
</gene>
<keyword evidence="3" id="KW-1185">Reference proteome</keyword>
<evidence type="ECO:0000256" key="1">
    <source>
        <dbReference type="SAM" id="MobiDB-lite"/>
    </source>
</evidence>
<evidence type="ECO:0000313" key="3">
    <source>
        <dbReference type="Proteomes" id="UP000054498"/>
    </source>
</evidence>
<dbReference type="GeneID" id="25729826"/>
<dbReference type="OrthoDB" id="10567718at2759"/>